<name>A0AC59YEM6_RANTA</name>
<evidence type="ECO:0000313" key="1">
    <source>
        <dbReference type="EMBL" id="CAM9616701.1"/>
    </source>
</evidence>
<proteinExistence type="predicted"/>
<dbReference type="Proteomes" id="UP001162501">
    <property type="component" value="Chromosome 14"/>
</dbReference>
<reference evidence="1" key="2">
    <citation type="submission" date="2025-03" db="EMBL/GenBank/DDBJ databases">
        <authorList>
            <consortium name="ELIXIR-Norway"/>
            <consortium name="Elixir Norway"/>
        </authorList>
    </citation>
    <scope>NUCLEOTIDE SEQUENCE</scope>
</reference>
<protein>
    <submittedName>
        <fullName evidence="1">Uncharacterized protein</fullName>
    </submittedName>
</protein>
<sequence>MGHKALVVVQKLRPGRDLPRSPPLPTHSQPSSRRWSWALFYHQHSHLALPPSTKPTQPAILRAPPTVPDFLRGLAKLTAFPPSAPSILRPFSASHPLGPTPNPVTVSQDSQKDKILSVWLVGWGVILSLPPQFWKP</sequence>
<organism evidence="1 2">
    <name type="scientific">Rangifer tarandus platyrhynchus</name>
    <name type="common">Svalbard reindeer</name>
    <dbReference type="NCBI Taxonomy" id="3082113"/>
    <lineage>
        <taxon>Eukaryota</taxon>
        <taxon>Metazoa</taxon>
        <taxon>Chordata</taxon>
        <taxon>Craniata</taxon>
        <taxon>Vertebrata</taxon>
        <taxon>Euteleostomi</taxon>
        <taxon>Mammalia</taxon>
        <taxon>Eutheria</taxon>
        <taxon>Laurasiatheria</taxon>
        <taxon>Artiodactyla</taxon>
        <taxon>Ruminantia</taxon>
        <taxon>Pecora</taxon>
        <taxon>Cervidae</taxon>
        <taxon>Odocoileinae</taxon>
        <taxon>Rangifer</taxon>
    </lineage>
</organism>
<accession>A0AC59YEM6</accession>
<evidence type="ECO:0000313" key="2">
    <source>
        <dbReference type="Proteomes" id="UP001162501"/>
    </source>
</evidence>
<gene>
    <name evidence="1" type="ORF">MRATA1EN22A_LOCUS5025</name>
</gene>
<reference evidence="1" key="1">
    <citation type="submission" date="2023-05" db="EMBL/GenBank/DDBJ databases">
        <authorList>
            <consortium name="ELIXIR-Norway"/>
        </authorList>
    </citation>
    <scope>NUCLEOTIDE SEQUENCE</scope>
</reference>
<dbReference type="EMBL" id="OX596098">
    <property type="protein sequence ID" value="CAM9616701.1"/>
    <property type="molecule type" value="Genomic_DNA"/>
</dbReference>